<reference evidence="2 3" key="1">
    <citation type="submission" date="2020-08" db="EMBL/GenBank/DDBJ databases">
        <title>Functional genomics of gut bacteria from endangered species of beetles.</title>
        <authorList>
            <person name="Carlos-Shanley C."/>
        </authorList>
    </citation>
    <scope>NUCLEOTIDE SEQUENCE [LARGE SCALE GENOMIC DNA]</scope>
    <source>
        <strain evidence="2 3">S00198</strain>
    </source>
</reference>
<organism evidence="2 3">
    <name type="scientific">Acidovorax soli</name>
    <dbReference type="NCBI Taxonomy" id="592050"/>
    <lineage>
        <taxon>Bacteria</taxon>
        <taxon>Pseudomonadati</taxon>
        <taxon>Pseudomonadota</taxon>
        <taxon>Betaproteobacteria</taxon>
        <taxon>Burkholderiales</taxon>
        <taxon>Comamonadaceae</taxon>
        <taxon>Acidovorax</taxon>
    </lineage>
</organism>
<evidence type="ECO:0000259" key="1">
    <source>
        <dbReference type="Pfam" id="PF03886"/>
    </source>
</evidence>
<comment type="caution">
    <text evidence="2">The sequence shown here is derived from an EMBL/GenBank/DDBJ whole genome shotgun (WGS) entry which is preliminary data.</text>
</comment>
<keyword evidence="3" id="KW-1185">Reference proteome</keyword>
<dbReference type="Proteomes" id="UP000575083">
    <property type="component" value="Unassembled WGS sequence"/>
</dbReference>
<dbReference type="EMBL" id="JACHLK010000001">
    <property type="protein sequence ID" value="MBB6557370.1"/>
    <property type="molecule type" value="Genomic_DNA"/>
</dbReference>
<protein>
    <submittedName>
        <fullName evidence="2">Cholesterol transport system auxiliary component</fullName>
    </submittedName>
</protein>
<evidence type="ECO:0000313" key="3">
    <source>
        <dbReference type="Proteomes" id="UP000575083"/>
    </source>
</evidence>
<evidence type="ECO:0000313" key="2">
    <source>
        <dbReference type="EMBL" id="MBB6557370.1"/>
    </source>
</evidence>
<feature type="domain" description="ABC-type transport auxiliary lipoprotein component" evidence="1">
    <location>
        <begin position="98"/>
        <end position="227"/>
    </location>
</feature>
<sequence length="238" mass="25479">MVSTLSDEFKEYIAMLDIQRAAPNRPGLRGLALVCAAAVLAGCSALPAPPVRAVQYDFGPGAMATAPSDRRAPLPPLALADVEATGMPESSTAVLYRLAYADAQQPRPYAQARWSQPPATLVQQRIREHLGLRRAILNTSDAAVQARVANKRPTVLRMELEEFSQVFTSASDSAALLRLRATVAEPTGLGENLVGQRVFIVQRPAATADAAGGTRALADAANQVARELDEWLEQVVVR</sequence>
<proteinExistence type="predicted"/>
<accession>A0A7X0U7E0</accession>
<dbReference type="SUPFAM" id="SSF159594">
    <property type="entry name" value="XCC0632-like"/>
    <property type="match status" value="1"/>
</dbReference>
<dbReference type="InterPro" id="IPR005586">
    <property type="entry name" value="ABC_trans_aux"/>
</dbReference>
<dbReference type="Pfam" id="PF03886">
    <property type="entry name" value="ABC_trans_aux"/>
    <property type="match status" value="1"/>
</dbReference>
<dbReference type="Gene3D" id="3.40.50.10610">
    <property type="entry name" value="ABC-type transport auxiliary lipoprotein component"/>
    <property type="match status" value="1"/>
</dbReference>
<dbReference type="AlphaFoldDB" id="A0A7X0U7E0"/>
<gene>
    <name evidence="2" type="ORF">HNP48_000034</name>
</gene>
<name>A0A7X0U7E0_9BURK</name>